<dbReference type="Pfam" id="PF00582">
    <property type="entry name" value="Usp"/>
    <property type="match status" value="2"/>
</dbReference>
<dbReference type="Proteomes" id="UP000638353">
    <property type="component" value="Unassembled WGS sequence"/>
</dbReference>
<dbReference type="InterPro" id="IPR006015">
    <property type="entry name" value="Universal_stress_UspA"/>
</dbReference>
<comment type="similarity">
    <text evidence="1">Belongs to the universal stress protein A family.</text>
</comment>
<reference evidence="3" key="2">
    <citation type="submission" date="2020-09" db="EMBL/GenBank/DDBJ databases">
        <authorList>
            <person name="Sun Q."/>
            <person name="Ohkuma M."/>
        </authorList>
    </citation>
    <scope>NUCLEOTIDE SEQUENCE</scope>
    <source>
        <strain evidence="3">JCM 4637</strain>
    </source>
</reference>
<dbReference type="AlphaFoldDB" id="A0A919CBE9"/>
<dbReference type="InterPro" id="IPR006016">
    <property type="entry name" value="UspA"/>
</dbReference>
<name>A0A919CBE9_9ACTN</name>
<reference evidence="3" key="1">
    <citation type="journal article" date="2014" name="Int. J. Syst. Evol. Microbiol.">
        <title>Complete genome sequence of Corynebacterium casei LMG S-19264T (=DSM 44701T), isolated from a smear-ripened cheese.</title>
        <authorList>
            <consortium name="US DOE Joint Genome Institute (JGI-PGF)"/>
            <person name="Walter F."/>
            <person name="Albersmeier A."/>
            <person name="Kalinowski J."/>
            <person name="Ruckert C."/>
        </authorList>
    </citation>
    <scope>NUCLEOTIDE SEQUENCE</scope>
    <source>
        <strain evidence="3">JCM 4637</strain>
    </source>
</reference>
<organism evidence="3 4">
    <name type="scientific">Streptomyces finlayi</name>
    <dbReference type="NCBI Taxonomy" id="67296"/>
    <lineage>
        <taxon>Bacteria</taxon>
        <taxon>Bacillati</taxon>
        <taxon>Actinomycetota</taxon>
        <taxon>Actinomycetes</taxon>
        <taxon>Kitasatosporales</taxon>
        <taxon>Streptomycetaceae</taxon>
        <taxon>Streptomyces</taxon>
    </lineage>
</organism>
<feature type="domain" description="UspA" evidence="2">
    <location>
        <begin position="153"/>
        <end position="297"/>
    </location>
</feature>
<sequence length="301" mass="31413">MESLPVITAVDGSDHSLKALEWALKAARARGTELLVVHVRTDHTKALPMLGSVPLMPPSAEEEVPVLTDVRDLLAGREDLPPVRYETVNGSPAAELVELSTRAQLLVLGSRGRGGFASLLLGSVSRASTARAACPVVVVPHTAGAEPDGPAPVVLGLAPDETSDVVMEFAFAEARRRGAALRIVTTYPVPLSTLALAGGYGNGTDAVHASEGPSIEADLREAQSHRLRPFTQRYPEVPVEQVVAASDAAGRLVVAAQNAGLLVVGRHRRRLSADSLLLGSAANAVLLHAHCPVAVIPPRSA</sequence>
<dbReference type="PANTHER" id="PTHR46553">
    <property type="entry name" value="ADENINE NUCLEOTIDE ALPHA HYDROLASES-LIKE SUPERFAMILY PROTEIN"/>
    <property type="match status" value="1"/>
</dbReference>
<proteinExistence type="inferred from homology"/>
<comment type="caution">
    <text evidence="3">The sequence shown here is derived from an EMBL/GenBank/DDBJ whole genome shotgun (WGS) entry which is preliminary data.</text>
</comment>
<dbReference type="InterPro" id="IPR014729">
    <property type="entry name" value="Rossmann-like_a/b/a_fold"/>
</dbReference>
<dbReference type="SUPFAM" id="SSF52402">
    <property type="entry name" value="Adenine nucleotide alpha hydrolases-like"/>
    <property type="match status" value="2"/>
</dbReference>
<evidence type="ECO:0000259" key="2">
    <source>
        <dbReference type="Pfam" id="PF00582"/>
    </source>
</evidence>
<evidence type="ECO:0000256" key="1">
    <source>
        <dbReference type="ARBA" id="ARBA00008791"/>
    </source>
</evidence>
<evidence type="ECO:0000313" key="3">
    <source>
        <dbReference type="EMBL" id="GHC99265.1"/>
    </source>
</evidence>
<gene>
    <name evidence="3" type="ORF">GCM10010334_42630</name>
</gene>
<evidence type="ECO:0000313" key="4">
    <source>
        <dbReference type="Proteomes" id="UP000638353"/>
    </source>
</evidence>
<dbReference type="PANTHER" id="PTHR46553:SF3">
    <property type="entry name" value="ADENINE NUCLEOTIDE ALPHA HYDROLASES-LIKE SUPERFAMILY PROTEIN"/>
    <property type="match status" value="1"/>
</dbReference>
<dbReference type="RefSeq" id="WP_189824880.1">
    <property type="nucleotide sequence ID" value="NZ_BMVC01000008.1"/>
</dbReference>
<dbReference type="CDD" id="cd23659">
    <property type="entry name" value="USP_At3g01520-like"/>
    <property type="match status" value="1"/>
</dbReference>
<dbReference type="PRINTS" id="PR01438">
    <property type="entry name" value="UNVRSLSTRESS"/>
</dbReference>
<protein>
    <recommendedName>
        <fullName evidence="2">UspA domain-containing protein</fullName>
    </recommendedName>
</protein>
<dbReference type="Gene3D" id="3.40.50.620">
    <property type="entry name" value="HUPs"/>
    <property type="match status" value="2"/>
</dbReference>
<dbReference type="EMBL" id="BMVC01000008">
    <property type="protein sequence ID" value="GHC99265.1"/>
    <property type="molecule type" value="Genomic_DNA"/>
</dbReference>
<feature type="domain" description="UspA" evidence="2">
    <location>
        <begin position="6"/>
        <end position="140"/>
    </location>
</feature>
<accession>A0A919CBE9</accession>